<evidence type="ECO:0000256" key="8">
    <source>
        <dbReference type="ARBA" id="ARBA00023077"/>
    </source>
</evidence>
<feature type="chain" id="PRO_5029575875" evidence="13">
    <location>
        <begin position="26"/>
        <end position="856"/>
    </location>
</feature>
<dbReference type="Gene3D" id="2.40.170.20">
    <property type="entry name" value="TonB-dependent receptor, beta-barrel domain"/>
    <property type="match status" value="1"/>
</dbReference>
<dbReference type="Pfam" id="PF00593">
    <property type="entry name" value="TonB_dep_Rec_b-barrel"/>
    <property type="match status" value="1"/>
</dbReference>
<dbReference type="Proteomes" id="UP000503640">
    <property type="component" value="Unassembled WGS sequence"/>
</dbReference>
<dbReference type="AlphaFoldDB" id="A0A7I9VK19"/>
<gene>
    <name evidence="16" type="ORF">AMYX_10880</name>
</gene>
<comment type="subcellular location">
    <subcellularLocation>
        <location evidence="2 12">Cell outer membrane</location>
        <topology evidence="2 12">Multi-pass membrane protein</topology>
    </subcellularLocation>
    <subcellularLocation>
        <location evidence="1">Membrane</location>
        <topology evidence="1">Single-pass membrane protein</topology>
    </subcellularLocation>
</comment>
<dbReference type="NCBIfam" id="TIGR01352">
    <property type="entry name" value="tonB_Cterm"/>
    <property type="match status" value="1"/>
</dbReference>
<dbReference type="SUPFAM" id="SSF74653">
    <property type="entry name" value="TolA/TonB C-terminal domain"/>
    <property type="match status" value="1"/>
</dbReference>
<reference evidence="17" key="1">
    <citation type="journal article" date="2020" name="Appl. Environ. Microbiol.">
        <title>Diazotrophic Anaeromyxobacter Isolates from Soils.</title>
        <authorList>
            <person name="Masuda Y."/>
            <person name="Yamanaka H."/>
            <person name="Xu Z.X."/>
            <person name="Shiratori Y."/>
            <person name="Aono T."/>
            <person name="Amachi S."/>
            <person name="Senoo K."/>
            <person name="Itoh H."/>
        </authorList>
    </citation>
    <scope>NUCLEOTIDE SEQUENCE [LARGE SCALE GENOMIC DNA]</scope>
    <source>
        <strain evidence="17">R267</strain>
    </source>
</reference>
<keyword evidence="11 12" id="KW-0998">Cell outer membrane</keyword>
<evidence type="ECO:0000256" key="9">
    <source>
        <dbReference type="ARBA" id="ARBA00023136"/>
    </source>
</evidence>
<keyword evidence="5 12" id="KW-0812">Transmembrane</keyword>
<dbReference type="InterPro" id="IPR037682">
    <property type="entry name" value="TonB_C"/>
</dbReference>
<keyword evidence="7" id="KW-1133">Transmembrane helix</keyword>
<sequence>MLPPRLRPLALAAAVALGLATPAVAAAADEAPALAAPPRLLQDVPPELPPGTVFPAPEVTVVLQLDVAADGHVERVALVEGAGEPFDGAALAAARRYAFEPARLTTGEPVPVAITYKLRIARPAPPPPAPVRFGGLLLERGTRKPLEGVEVAAEVEGEPVAQAVTGADGRFQLEVPASAFRLVALPAGHDRLAAEVAAKPGEVREETFYLQAAPGGGGYTAVVRGDRVRREVTKQVVPADELALLPGSQGDTLKAVLNLPGAARPSYLGGQLILRGSAPGDSAAFVDGLEIPILYHFGGLRSTFAPRFLESVEFVPGNFAPDYGRLTGGIVNARVRDPSKDLVRGEADFNLYDAGVALEAPLSSSWSVGGAFRRSWIDTLLPLVVGSNSAVSFTTAPRFYDYQLLATYQPDARDKVRLLFFGSQDSLAAVIKRPGNDPTLAGDLTTRLAYHELEATWSHVFTPVLRHESWLALGLQQTNFAIGPGLFFDLTSYRLDARSTFVWEATRTVEARAGLDLQNAFYQVALDVPRPPTEGQPPPPISTQQRVSADLHSALYDPAAFAELRLSPREDLSILPSLRLDYDSGIRRWSLDPRLMVRFTVVDGTVLKAAAGVYQQPPSAPQSSAAVGNPHLAAERSYQYSLGFEQRVRQGVDLDVAGFYKELTRVVVQNQAVNLDPSQPAYLNSGKGRIYGVEVLLKARLGERFFGWIAYTFQRSFRTDRPGDPERLFSFDQPHILTALASYQLSSKWALGGRYRLVSGNPYTPVNDSVYDATTDVYVPRYGATNSGRLGSFQSLDVRVDRFWTYPRWKLSAYLDVQNVLNRSNQEGWLYRYDYREKTPATGLPILPILGVKAEW</sequence>
<evidence type="ECO:0000256" key="5">
    <source>
        <dbReference type="ARBA" id="ARBA00022692"/>
    </source>
</evidence>
<dbReference type="GO" id="GO:0015344">
    <property type="term" value="F:siderophore uptake transmembrane transporter activity"/>
    <property type="evidence" value="ECO:0007669"/>
    <property type="project" value="TreeGrafter"/>
</dbReference>
<evidence type="ECO:0000256" key="1">
    <source>
        <dbReference type="ARBA" id="ARBA00004167"/>
    </source>
</evidence>
<keyword evidence="10 16" id="KW-0675">Receptor</keyword>
<dbReference type="PANTHER" id="PTHR30069">
    <property type="entry name" value="TONB-DEPENDENT OUTER MEMBRANE RECEPTOR"/>
    <property type="match status" value="1"/>
</dbReference>
<evidence type="ECO:0000256" key="6">
    <source>
        <dbReference type="ARBA" id="ARBA00022729"/>
    </source>
</evidence>
<name>A0A7I9VK19_9BACT</name>
<accession>A0A7I9VK19</accession>
<dbReference type="Gene3D" id="3.30.1150.10">
    <property type="match status" value="1"/>
</dbReference>
<dbReference type="InterPro" id="IPR036942">
    <property type="entry name" value="Beta-barrel_TonB_sf"/>
</dbReference>
<feature type="signal peptide" evidence="13">
    <location>
        <begin position="1"/>
        <end position="25"/>
    </location>
</feature>
<comment type="similarity">
    <text evidence="12">Belongs to the TonB-dependent receptor family.</text>
</comment>
<evidence type="ECO:0000256" key="10">
    <source>
        <dbReference type="ARBA" id="ARBA00023170"/>
    </source>
</evidence>
<dbReference type="SUPFAM" id="SSF56935">
    <property type="entry name" value="Porins"/>
    <property type="match status" value="1"/>
</dbReference>
<dbReference type="PANTHER" id="PTHR30069:SF29">
    <property type="entry name" value="HEMOGLOBIN AND HEMOGLOBIN-HAPTOGLOBIN-BINDING PROTEIN 1-RELATED"/>
    <property type="match status" value="1"/>
</dbReference>
<keyword evidence="8" id="KW-0798">TonB box</keyword>
<evidence type="ECO:0000256" key="12">
    <source>
        <dbReference type="PROSITE-ProRule" id="PRU01360"/>
    </source>
</evidence>
<evidence type="ECO:0000256" key="3">
    <source>
        <dbReference type="ARBA" id="ARBA00022448"/>
    </source>
</evidence>
<feature type="domain" description="TonB-dependent receptor-like beta-barrel" evidence="14">
    <location>
        <begin position="435"/>
        <end position="820"/>
    </location>
</feature>
<dbReference type="RefSeq" id="WP_176063735.1">
    <property type="nucleotide sequence ID" value="NZ_BJTG01000002.1"/>
</dbReference>
<evidence type="ECO:0000256" key="2">
    <source>
        <dbReference type="ARBA" id="ARBA00004571"/>
    </source>
</evidence>
<dbReference type="PROSITE" id="PS52016">
    <property type="entry name" value="TONB_DEPENDENT_REC_3"/>
    <property type="match status" value="1"/>
</dbReference>
<dbReference type="Pfam" id="PF03544">
    <property type="entry name" value="TonB_C"/>
    <property type="match status" value="1"/>
</dbReference>
<evidence type="ECO:0000256" key="4">
    <source>
        <dbReference type="ARBA" id="ARBA00022452"/>
    </source>
</evidence>
<evidence type="ECO:0000256" key="11">
    <source>
        <dbReference type="ARBA" id="ARBA00023237"/>
    </source>
</evidence>
<dbReference type="InterPro" id="IPR006260">
    <property type="entry name" value="TonB/TolA_C"/>
</dbReference>
<evidence type="ECO:0000259" key="15">
    <source>
        <dbReference type="Pfam" id="PF03544"/>
    </source>
</evidence>
<dbReference type="GO" id="GO:0009279">
    <property type="term" value="C:cell outer membrane"/>
    <property type="evidence" value="ECO:0007669"/>
    <property type="project" value="UniProtKB-SubCell"/>
</dbReference>
<evidence type="ECO:0000313" key="16">
    <source>
        <dbReference type="EMBL" id="GEJ56347.1"/>
    </source>
</evidence>
<comment type="caution">
    <text evidence="16">The sequence shown here is derived from an EMBL/GenBank/DDBJ whole genome shotgun (WGS) entry which is preliminary data.</text>
</comment>
<evidence type="ECO:0000313" key="17">
    <source>
        <dbReference type="Proteomes" id="UP000503640"/>
    </source>
</evidence>
<dbReference type="EMBL" id="BJTG01000002">
    <property type="protein sequence ID" value="GEJ56347.1"/>
    <property type="molecule type" value="Genomic_DNA"/>
</dbReference>
<keyword evidence="4 12" id="KW-1134">Transmembrane beta strand</keyword>
<organism evidence="16 17">
    <name type="scientific">Anaeromyxobacter diazotrophicus</name>
    <dbReference type="NCBI Taxonomy" id="2590199"/>
    <lineage>
        <taxon>Bacteria</taxon>
        <taxon>Pseudomonadati</taxon>
        <taxon>Myxococcota</taxon>
        <taxon>Myxococcia</taxon>
        <taxon>Myxococcales</taxon>
        <taxon>Cystobacterineae</taxon>
        <taxon>Anaeromyxobacteraceae</taxon>
        <taxon>Anaeromyxobacter</taxon>
    </lineage>
</organism>
<dbReference type="InterPro" id="IPR000531">
    <property type="entry name" value="Beta-barrel_TonB"/>
</dbReference>
<feature type="domain" description="TonB C-terminal" evidence="15">
    <location>
        <begin position="60"/>
        <end position="116"/>
    </location>
</feature>
<keyword evidence="6 13" id="KW-0732">Signal</keyword>
<dbReference type="GO" id="GO:0044718">
    <property type="term" value="P:siderophore transmembrane transport"/>
    <property type="evidence" value="ECO:0007669"/>
    <property type="project" value="TreeGrafter"/>
</dbReference>
<protein>
    <submittedName>
        <fullName evidence="16">TonB-dependent receptor</fullName>
    </submittedName>
</protein>
<proteinExistence type="inferred from homology"/>
<keyword evidence="9 12" id="KW-0472">Membrane</keyword>
<dbReference type="InterPro" id="IPR039426">
    <property type="entry name" value="TonB-dep_rcpt-like"/>
</dbReference>
<evidence type="ECO:0000256" key="13">
    <source>
        <dbReference type="SAM" id="SignalP"/>
    </source>
</evidence>
<keyword evidence="3 12" id="KW-0813">Transport</keyword>
<keyword evidence="17" id="KW-1185">Reference proteome</keyword>
<evidence type="ECO:0000259" key="14">
    <source>
        <dbReference type="Pfam" id="PF00593"/>
    </source>
</evidence>
<evidence type="ECO:0000256" key="7">
    <source>
        <dbReference type="ARBA" id="ARBA00022989"/>
    </source>
</evidence>